<reference evidence="1 2" key="1">
    <citation type="submission" date="2023-10" db="EMBL/GenBank/DDBJ databases">
        <title>Virgibacillus halophilus 5B73C genome.</title>
        <authorList>
            <person name="Miliotis G."/>
            <person name="Sengupta P."/>
            <person name="Hameed A."/>
            <person name="Chuvochina M."/>
            <person name="Mcdonagh F."/>
            <person name="Simpson A.C."/>
            <person name="Singh N.K."/>
            <person name="Rekha P.D."/>
            <person name="Raman K."/>
            <person name="Hugenholtz P."/>
            <person name="Venkateswaran K."/>
        </authorList>
    </citation>
    <scope>NUCLEOTIDE SEQUENCE [LARGE SCALE GENOMIC DNA]</scope>
    <source>
        <strain evidence="1 2">5B73C</strain>
    </source>
</reference>
<dbReference type="Proteomes" id="UP001281447">
    <property type="component" value="Unassembled WGS sequence"/>
</dbReference>
<gene>
    <name evidence="1" type="ORF">RWE15_03835</name>
</gene>
<dbReference type="EMBL" id="JAWDIP010000003">
    <property type="protein sequence ID" value="MDY0393731.1"/>
    <property type="molecule type" value="Genomic_DNA"/>
</dbReference>
<evidence type="ECO:0000313" key="1">
    <source>
        <dbReference type="EMBL" id="MDY0393731.1"/>
    </source>
</evidence>
<evidence type="ECO:0000313" key="2">
    <source>
        <dbReference type="Proteomes" id="UP001281447"/>
    </source>
</evidence>
<accession>A0ABU5C4E8</accession>
<proteinExistence type="predicted"/>
<organism evidence="1 2">
    <name type="scientific">Tigheibacillus halophilus</name>
    <dbReference type="NCBI Taxonomy" id="361280"/>
    <lineage>
        <taxon>Bacteria</taxon>
        <taxon>Bacillati</taxon>
        <taxon>Bacillota</taxon>
        <taxon>Bacilli</taxon>
        <taxon>Bacillales</taxon>
        <taxon>Bacillaceae</taxon>
        <taxon>Tigheibacillus</taxon>
    </lineage>
</organism>
<comment type="caution">
    <text evidence="1">The sequence shown here is derived from an EMBL/GenBank/DDBJ whole genome shotgun (WGS) entry which is preliminary data.</text>
</comment>
<name>A0ABU5C4E8_9BACI</name>
<keyword evidence="2" id="KW-1185">Reference proteome</keyword>
<protein>
    <submittedName>
        <fullName evidence="1">Uncharacterized protein</fullName>
    </submittedName>
</protein>
<sequence length="108" mass="12116">MSPKKVNLPIHITGRAFDALTGHLYPGNLGDLKNTIKTLVATSFSKDRYASKINISLHDLPDVILRGIIQTKDHKFKQNNEIIINPSVNMEQLVESNYSSSNELKKNL</sequence>